<evidence type="ECO:0000313" key="3">
    <source>
        <dbReference type="Proteomes" id="UP000244722"/>
    </source>
</evidence>
<keyword evidence="1" id="KW-0472">Membrane</keyword>
<gene>
    <name evidence="2" type="ORF">B9Z19DRAFT_1084367</name>
</gene>
<evidence type="ECO:0000256" key="1">
    <source>
        <dbReference type="SAM" id="Phobius"/>
    </source>
</evidence>
<dbReference type="AlphaFoldDB" id="A0A2T6ZRY1"/>
<keyword evidence="3" id="KW-1185">Reference proteome</keyword>
<keyword evidence="1" id="KW-0812">Transmembrane</keyword>
<accession>A0A2T6ZRY1</accession>
<organism evidence="2 3">
    <name type="scientific">Tuber borchii</name>
    <name type="common">White truffle</name>
    <dbReference type="NCBI Taxonomy" id="42251"/>
    <lineage>
        <taxon>Eukaryota</taxon>
        <taxon>Fungi</taxon>
        <taxon>Dikarya</taxon>
        <taxon>Ascomycota</taxon>
        <taxon>Pezizomycotina</taxon>
        <taxon>Pezizomycetes</taxon>
        <taxon>Pezizales</taxon>
        <taxon>Tuberaceae</taxon>
        <taxon>Tuber</taxon>
    </lineage>
</organism>
<protein>
    <submittedName>
        <fullName evidence="2">Uncharacterized protein</fullName>
    </submittedName>
</protein>
<proteinExistence type="predicted"/>
<dbReference type="Proteomes" id="UP000244722">
    <property type="component" value="Unassembled WGS sequence"/>
</dbReference>
<keyword evidence="1" id="KW-1133">Transmembrane helix</keyword>
<reference evidence="2 3" key="1">
    <citation type="submission" date="2017-04" db="EMBL/GenBank/DDBJ databases">
        <title>Draft genome sequence of Tuber borchii Vittad., a whitish edible truffle.</title>
        <authorList>
            <consortium name="DOE Joint Genome Institute"/>
            <person name="Murat C."/>
            <person name="Kuo A."/>
            <person name="Barry K.W."/>
            <person name="Clum A."/>
            <person name="Dockter R.B."/>
            <person name="Fauchery L."/>
            <person name="Iotti M."/>
            <person name="Kohler A."/>
            <person name="Labutti K."/>
            <person name="Lindquist E.A."/>
            <person name="Lipzen A."/>
            <person name="Ohm R.A."/>
            <person name="Wang M."/>
            <person name="Grigoriev I.V."/>
            <person name="Zambonelli A."/>
            <person name="Martin F.M."/>
        </authorList>
    </citation>
    <scope>NUCLEOTIDE SEQUENCE [LARGE SCALE GENOMIC DNA]</scope>
    <source>
        <strain evidence="2 3">Tbo3840</strain>
    </source>
</reference>
<feature type="transmembrane region" description="Helical" evidence="1">
    <location>
        <begin position="20"/>
        <end position="38"/>
    </location>
</feature>
<name>A0A2T6ZRY1_TUBBO</name>
<evidence type="ECO:0000313" key="2">
    <source>
        <dbReference type="EMBL" id="PUU78260.1"/>
    </source>
</evidence>
<sequence length="78" mass="8906">MRRSSVKWRAPISDRERAIMARVFIVLIVSAVATPVITNAHRRSRINTRIVLCLVQWLSILQKHPILLTSSGKFIGKK</sequence>
<dbReference type="EMBL" id="NESQ01000125">
    <property type="protein sequence ID" value="PUU78260.1"/>
    <property type="molecule type" value="Genomic_DNA"/>
</dbReference>
<comment type="caution">
    <text evidence="2">The sequence shown here is derived from an EMBL/GenBank/DDBJ whole genome shotgun (WGS) entry which is preliminary data.</text>
</comment>